<keyword evidence="2" id="KW-1185">Reference proteome</keyword>
<sequence>MLEISCLAFLETQNVLDFKLPTLVSAFSIALHTHTEDRKKDGKATISVSVGLTMDVNLAWFFLYHWCHVMSHNSSFLSALSPVTITKNNGAPAIDLVMTQFEEALTVKPVFTLLNKAS</sequence>
<accession>A0ABS8TAL9</accession>
<dbReference type="Proteomes" id="UP000823775">
    <property type="component" value="Unassembled WGS sequence"/>
</dbReference>
<comment type="caution">
    <text evidence="1">The sequence shown here is derived from an EMBL/GenBank/DDBJ whole genome shotgun (WGS) entry which is preliminary data.</text>
</comment>
<organism evidence="1 2">
    <name type="scientific">Datura stramonium</name>
    <name type="common">Jimsonweed</name>
    <name type="synonym">Common thornapple</name>
    <dbReference type="NCBI Taxonomy" id="4076"/>
    <lineage>
        <taxon>Eukaryota</taxon>
        <taxon>Viridiplantae</taxon>
        <taxon>Streptophyta</taxon>
        <taxon>Embryophyta</taxon>
        <taxon>Tracheophyta</taxon>
        <taxon>Spermatophyta</taxon>
        <taxon>Magnoliopsida</taxon>
        <taxon>eudicotyledons</taxon>
        <taxon>Gunneridae</taxon>
        <taxon>Pentapetalae</taxon>
        <taxon>asterids</taxon>
        <taxon>lamiids</taxon>
        <taxon>Solanales</taxon>
        <taxon>Solanaceae</taxon>
        <taxon>Solanoideae</taxon>
        <taxon>Datureae</taxon>
        <taxon>Datura</taxon>
    </lineage>
</organism>
<evidence type="ECO:0000313" key="1">
    <source>
        <dbReference type="EMBL" id="MCD7468193.1"/>
    </source>
</evidence>
<reference evidence="1 2" key="1">
    <citation type="journal article" date="2021" name="BMC Genomics">
        <title>Datura genome reveals duplications of psychoactive alkaloid biosynthetic genes and high mutation rate following tissue culture.</title>
        <authorList>
            <person name="Rajewski A."/>
            <person name="Carter-House D."/>
            <person name="Stajich J."/>
            <person name="Litt A."/>
        </authorList>
    </citation>
    <scope>NUCLEOTIDE SEQUENCE [LARGE SCALE GENOMIC DNA]</scope>
    <source>
        <strain evidence="1">AR-01</strain>
    </source>
</reference>
<dbReference type="EMBL" id="JACEIK010001307">
    <property type="protein sequence ID" value="MCD7468193.1"/>
    <property type="molecule type" value="Genomic_DNA"/>
</dbReference>
<proteinExistence type="predicted"/>
<evidence type="ECO:0000313" key="2">
    <source>
        <dbReference type="Proteomes" id="UP000823775"/>
    </source>
</evidence>
<protein>
    <submittedName>
        <fullName evidence="1">Uncharacterized protein</fullName>
    </submittedName>
</protein>
<name>A0ABS8TAL9_DATST</name>
<gene>
    <name evidence="1" type="ORF">HAX54_006168</name>
</gene>